<feature type="region of interest" description="Disordered" evidence="7">
    <location>
        <begin position="1"/>
        <end position="23"/>
    </location>
</feature>
<keyword evidence="2" id="KW-0479">Metal-binding</keyword>
<evidence type="ECO:0000256" key="6">
    <source>
        <dbReference type="ARBA" id="ARBA00023242"/>
    </source>
</evidence>
<evidence type="ECO:0000313" key="10">
    <source>
        <dbReference type="Proteomes" id="UP000285146"/>
    </source>
</evidence>
<dbReference type="EMBL" id="LKEB01000024">
    <property type="protein sequence ID" value="ROW12029.1"/>
    <property type="molecule type" value="Genomic_DNA"/>
</dbReference>
<keyword evidence="6" id="KW-0539">Nucleus</keyword>
<name>A0A423X7U4_9PEZI</name>
<keyword evidence="5" id="KW-0804">Transcription</keyword>
<reference evidence="9 10" key="1">
    <citation type="submission" date="2015-09" db="EMBL/GenBank/DDBJ databases">
        <title>Host preference determinants of Valsa canker pathogens revealed by comparative genomics.</title>
        <authorList>
            <person name="Yin Z."/>
            <person name="Huang L."/>
        </authorList>
    </citation>
    <scope>NUCLEOTIDE SEQUENCE [LARGE SCALE GENOMIC DNA]</scope>
    <source>
        <strain evidence="9 10">SXYLt</strain>
    </source>
</reference>
<dbReference type="GO" id="GO:0006351">
    <property type="term" value="P:DNA-templated transcription"/>
    <property type="evidence" value="ECO:0007669"/>
    <property type="project" value="InterPro"/>
</dbReference>
<sequence length="511" mass="56887">MDLWGDAQKLPQTPSQDPKPGLESDFITAMATRIDTTTDWVHGGISWSAMDQSTILQSTSDAGLLSPAQSPTAKLSDLAIPDLAWADLDQLYFDRVHPVAPIVHTQRYLAWAGEGNPPMVRACLRMAMRTAASAVSAQFRHLSNAIYSETRRMLETLDASEHDNDQGLPWMTTVEVSKEIHLEQIQAWLLLVHYEILCMSGHLASLTAARALRLVRLLRLYDVDASDVPAPSPATIGSGKGFAETEEKRRTFWLAFSFDRLFSTMCEWSMTLHEEIIRTRLPAPEENFQKDQPIRMDFLPEAINKDGQSSALLSPFAECMVLATLHGRSITHKQLALSAIGSAKDTRDFWARHEWLAAEVEKHTQLLESWRQNSAGTSTSDLVDGNPMLLFTNILAHDTIVYLSNVTETIAWDDVGHQLISASYKQRGIQAASEVVRLAHPFLPGALSRAATCLMMQIRTGEISTPGNEIDAGIEKLLDTLRRMMEINNMARKYLHNLEGKPDAVSRGLNC</sequence>
<keyword evidence="4" id="KW-0238">DNA-binding</keyword>
<evidence type="ECO:0000256" key="3">
    <source>
        <dbReference type="ARBA" id="ARBA00023015"/>
    </source>
</evidence>
<dbReference type="PANTHER" id="PTHR47338:SF3">
    <property type="entry name" value="C6 FINGER DOMAIN TRANSCRIPTION FACTOR DBAA-RELATED"/>
    <property type="match status" value="1"/>
</dbReference>
<evidence type="ECO:0000256" key="1">
    <source>
        <dbReference type="ARBA" id="ARBA00004123"/>
    </source>
</evidence>
<dbReference type="AlphaFoldDB" id="A0A423X7U4"/>
<comment type="caution">
    <text evidence="9">The sequence shown here is derived from an EMBL/GenBank/DDBJ whole genome shotgun (WGS) entry which is preliminary data.</text>
</comment>
<dbReference type="Proteomes" id="UP000285146">
    <property type="component" value="Unassembled WGS sequence"/>
</dbReference>
<dbReference type="Pfam" id="PF04082">
    <property type="entry name" value="Fungal_trans"/>
    <property type="match status" value="1"/>
</dbReference>
<gene>
    <name evidence="9" type="ORF">VPNG_05282</name>
</gene>
<dbReference type="GO" id="GO:0008270">
    <property type="term" value="F:zinc ion binding"/>
    <property type="evidence" value="ECO:0007669"/>
    <property type="project" value="InterPro"/>
</dbReference>
<evidence type="ECO:0000256" key="7">
    <source>
        <dbReference type="SAM" id="MobiDB-lite"/>
    </source>
</evidence>
<feature type="domain" description="Xylanolytic transcriptional activator regulatory" evidence="8">
    <location>
        <begin position="90"/>
        <end position="371"/>
    </location>
</feature>
<evidence type="ECO:0000259" key="8">
    <source>
        <dbReference type="Pfam" id="PF04082"/>
    </source>
</evidence>
<dbReference type="STRING" id="1230097.A0A423X7U4"/>
<dbReference type="InterPro" id="IPR050815">
    <property type="entry name" value="TF_fung"/>
</dbReference>
<comment type="subcellular location">
    <subcellularLocation>
        <location evidence="1">Nucleus</location>
    </subcellularLocation>
</comment>
<dbReference type="OrthoDB" id="3037908at2759"/>
<dbReference type="GO" id="GO:0005634">
    <property type="term" value="C:nucleus"/>
    <property type="evidence" value="ECO:0007669"/>
    <property type="project" value="UniProtKB-SubCell"/>
</dbReference>
<dbReference type="GO" id="GO:0000981">
    <property type="term" value="F:DNA-binding transcription factor activity, RNA polymerase II-specific"/>
    <property type="evidence" value="ECO:0007669"/>
    <property type="project" value="InterPro"/>
</dbReference>
<evidence type="ECO:0000256" key="5">
    <source>
        <dbReference type="ARBA" id="ARBA00023163"/>
    </source>
</evidence>
<dbReference type="CDD" id="cd12148">
    <property type="entry name" value="fungal_TF_MHR"/>
    <property type="match status" value="1"/>
</dbReference>
<evidence type="ECO:0000256" key="2">
    <source>
        <dbReference type="ARBA" id="ARBA00022723"/>
    </source>
</evidence>
<dbReference type="GO" id="GO:0003677">
    <property type="term" value="F:DNA binding"/>
    <property type="evidence" value="ECO:0007669"/>
    <property type="project" value="UniProtKB-KW"/>
</dbReference>
<dbReference type="PANTHER" id="PTHR47338">
    <property type="entry name" value="ZN(II)2CYS6 TRANSCRIPTION FACTOR (EUROFUNG)-RELATED"/>
    <property type="match status" value="1"/>
</dbReference>
<proteinExistence type="predicted"/>
<keyword evidence="3" id="KW-0805">Transcription regulation</keyword>
<evidence type="ECO:0000256" key="4">
    <source>
        <dbReference type="ARBA" id="ARBA00023125"/>
    </source>
</evidence>
<organism evidence="9 10">
    <name type="scientific">Cytospora leucostoma</name>
    <dbReference type="NCBI Taxonomy" id="1230097"/>
    <lineage>
        <taxon>Eukaryota</taxon>
        <taxon>Fungi</taxon>
        <taxon>Dikarya</taxon>
        <taxon>Ascomycota</taxon>
        <taxon>Pezizomycotina</taxon>
        <taxon>Sordariomycetes</taxon>
        <taxon>Sordariomycetidae</taxon>
        <taxon>Diaporthales</taxon>
        <taxon>Cytosporaceae</taxon>
        <taxon>Cytospora</taxon>
    </lineage>
</organism>
<accession>A0A423X7U4</accession>
<keyword evidence="10" id="KW-1185">Reference proteome</keyword>
<dbReference type="InParanoid" id="A0A423X7U4"/>
<protein>
    <recommendedName>
        <fullName evidence="8">Xylanolytic transcriptional activator regulatory domain-containing protein</fullName>
    </recommendedName>
</protein>
<dbReference type="InterPro" id="IPR007219">
    <property type="entry name" value="XnlR_reg_dom"/>
</dbReference>
<evidence type="ECO:0000313" key="9">
    <source>
        <dbReference type="EMBL" id="ROW12029.1"/>
    </source>
</evidence>